<dbReference type="Proteomes" id="UP001178507">
    <property type="component" value="Unassembled WGS sequence"/>
</dbReference>
<keyword evidence="3" id="KW-0206">Cytoskeleton</keyword>
<evidence type="ECO:0000313" key="8">
    <source>
        <dbReference type="Proteomes" id="UP001178507"/>
    </source>
</evidence>
<feature type="coiled-coil region" evidence="4">
    <location>
        <begin position="121"/>
        <end position="148"/>
    </location>
</feature>
<dbReference type="AlphaFoldDB" id="A0AA36IWL2"/>
<evidence type="ECO:0000256" key="3">
    <source>
        <dbReference type="ARBA" id="ARBA00023212"/>
    </source>
</evidence>
<sequence length="302" mass="34170">ALRRASRRVAALRWQQLLETWLRSRRDQVLQEARASRARGNGQEQAQELRRLDEECEELREQNRQVLLTLQLQQQDLQAALAEARRLSDREAAYEKDLMRISERSAELGGHSNPKQKIKHLMAIKEENQSLRQELKRSRQTTAQLNGQLRAAQFFDAMTPSEPRTPGRRPPMTPMTPRRGEGDDKEQRMARAHRRASERAANAYQHLYTLVERALALDKKDSALPATPTALHSSEPQTAEHNELYRRLRGLSLALRGEAEISEGAPCLPGAGAPQTPRAKAEPEEEASVSTPGRGDNLESDM</sequence>
<evidence type="ECO:0000256" key="2">
    <source>
        <dbReference type="ARBA" id="ARBA00022490"/>
    </source>
</evidence>
<comment type="caution">
    <text evidence="7">The sequence shown here is derived from an EMBL/GenBank/DDBJ whole genome shotgun (WGS) entry which is preliminary data.</text>
</comment>
<feature type="non-terminal residue" evidence="7">
    <location>
        <position position="302"/>
    </location>
</feature>
<evidence type="ECO:0000259" key="6">
    <source>
        <dbReference type="Pfam" id="PF15908"/>
    </source>
</evidence>
<reference evidence="7" key="1">
    <citation type="submission" date="2023-08" db="EMBL/GenBank/DDBJ databases">
        <authorList>
            <person name="Chen Y."/>
            <person name="Shah S."/>
            <person name="Dougan E. K."/>
            <person name="Thang M."/>
            <person name="Chan C."/>
        </authorList>
    </citation>
    <scope>NUCLEOTIDE SEQUENCE</scope>
</reference>
<proteinExistence type="predicted"/>
<evidence type="ECO:0000256" key="1">
    <source>
        <dbReference type="ARBA" id="ARBA00004186"/>
    </source>
</evidence>
<organism evidence="7 8">
    <name type="scientific">Effrenium voratum</name>
    <dbReference type="NCBI Taxonomy" id="2562239"/>
    <lineage>
        <taxon>Eukaryota</taxon>
        <taxon>Sar</taxon>
        <taxon>Alveolata</taxon>
        <taxon>Dinophyceae</taxon>
        <taxon>Suessiales</taxon>
        <taxon>Symbiodiniaceae</taxon>
        <taxon>Effrenium</taxon>
    </lineage>
</organism>
<feature type="coiled-coil region" evidence="4">
    <location>
        <begin position="42"/>
        <end position="97"/>
    </location>
</feature>
<feature type="compositionally biased region" description="Basic and acidic residues" evidence="5">
    <location>
        <begin position="178"/>
        <end position="189"/>
    </location>
</feature>
<evidence type="ECO:0000313" key="7">
    <source>
        <dbReference type="EMBL" id="CAJ1394961.1"/>
    </source>
</evidence>
<dbReference type="GO" id="GO:0005819">
    <property type="term" value="C:spindle"/>
    <property type="evidence" value="ECO:0007669"/>
    <property type="project" value="UniProtKB-SubCell"/>
</dbReference>
<protein>
    <recommendedName>
        <fullName evidence="6">Hyaluronan-mediated motility receptor C-terminal domain-containing protein</fullName>
    </recommendedName>
</protein>
<feature type="region of interest" description="Disordered" evidence="5">
    <location>
        <begin position="158"/>
        <end position="191"/>
    </location>
</feature>
<evidence type="ECO:0000256" key="4">
    <source>
        <dbReference type="SAM" id="Coils"/>
    </source>
</evidence>
<keyword evidence="8" id="KW-1185">Reference proteome</keyword>
<dbReference type="Pfam" id="PF15908">
    <property type="entry name" value="HMMR_C"/>
    <property type="match status" value="1"/>
</dbReference>
<gene>
    <name evidence="7" type="ORF">EVOR1521_LOCUS19509</name>
</gene>
<feature type="region of interest" description="Disordered" evidence="5">
    <location>
        <begin position="261"/>
        <end position="302"/>
    </location>
</feature>
<comment type="subcellular location">
    <subcellularLocation>
        <location evidence="1">Cytoplasm</location>
        <location evidence="1">Cytoskeleton</location>
        <location evidence="1">Spindle</location>
    </subcellularLocation>
</comment>
<dbReference type="EMBL" id="CAUJNA010003001">
    <property type="protein sequence ID" value="CAJ1394961.1"/>
    <property type="molecule type" value="Genomic_DNA"/>
</dbReference>
<name>A0AA36IWL2_9DINO</name>
<evidence type="ECO:0000256" key="5">
    <source>
        <dbReference type="SAM" id="MobiDB-lite"/>
    </source>
</evidence>
<dbReference type="InterPro" id="IPR031794">
    <property type="entry name" value="HMMR_C"/>
</dbReference>
<keyword evidence="4" id="KW-0175">Coiled coil</keyword>
<feature type="domain" description="Hyaluronan-mediated motility receptor C-terminal" evidence="6">
    <location>
        <begin position="45"/>
        <end position="145"/>
    </location>
</feature>
<accession>A0AA36IWL2</accession>
<keyword evidence="2" id="KW-0963">Cytoplasm</keyword>